<dbReference type="STRING" id="294746.A5DDR8"/>
<dbReference type="Pfam" id="PF08623">
    <property type="entry name" value="TIP120"/>
    <property type="match status" value="1"/>
</dbReference>
<evidence type="ECO:0000313" key="7">
    <source>
        <dbReference type="EMBL" id="EDK37321.2"/>
    </source>
</evidence>
<evidence type="ECO:0000256" key="1">
    <source>
        <dbReference type="ARBA" id="ARBA00007657"/>
    </source>
</evidence>
<dbReference type="PROSITE" id="PS50077">
    <property type="entry name" value="HEAT_REPEAT"/>
    <property type="match status" value="1"/>
</dbReference>
<evidence type="ECO:0000256" key="5">
    <source>
        <dbReference type="SAM" id="MobiDB-lite"/>
    </source>
</evidence>
<evidence type="ECO:0000313" key="8">
    <source>
        <dbReference type="Proteomes" id="UP000001997"/>
    </source>
</evidence>
<comment type="similarity">
    <text evidence="1">Belongs to the CAND family.</text>
</comment>
<feature type="domain" description="TATA-binding protein interacting (TIP20)" evidence="6">
    <location>
        <begin position="966"/>
        <end position="1141"/>
    </location>
</feature>
<evidence type="ECO:0000256" key="3">
    <source>
        <dbReference type="ARBA" id="ARBA00022786"/>
    </source>
</evidence>
<dbReference type="InterPro" id="IPR016024">
    <property type="entry name" value="ARM-type_fold"/>
</dbReference>
<reference evidence="7 8" key="1">
    <citation type="journal article" date="2009" name="Nature">
        <title>Evolution of pathogenicity and sexual reproduction in eight Candida genomes.</title>
        <authorList>
            <person name="Butler G."/>
            <person name="Rasmussen M.D."/>
            <person name="Lin M.F."/>
            <person name="Santos M.A."/>
            <person name="Sakthikumar S."/>
            <person name="Munro C.A."/>
            <person name="Rheinbay E."/>
            <person name="Grabherr M."/>
            <person name="Forche A."/>
            <person name="Reedy J.L."/>
            <person name="Agrafioti I."/>
            <person name="Arnaud M.B."/>
            <person name="Bates S."/>
            <person name="Brown A.J."/>
            <person name="Brunke S."/>
            <person name="Costanzo M.C."/>
            <person name="Fitzpatrick D.A."/>
            <person name="de Groot P.W."/>
            <person name="Harris D."/>
            <person name="Hoyer L.L."/>
            <person name="Hube B."/>
            <person name="Klis F.M."/>
            <person name="Kodira C."/>
            <person name="Lennard N."/>
            <person name="Logue M.E."/>
            <person name="Martin R."/>
            <person name="Neiman A.M."/>
            <person name="Nikolaou E."/>
            <person name="Quail M.A."/>
            <person name="Quinn J."/>
            <person name="Santos M.C."/>
            <person name="Schmitzberger F.F."/>
            <person name="Sherlock G."/>
            <person name="Shah P."/>
            <person name="Silverstein K.A."/>
            <person name="Skrzypek M.S."/>
            <person name="Soll D."/>
            <person name="Staggs R."/>
            <person name="Stansfield I."/>
            <person name="Stumpf M.P."/>
            <person name="Sudbery P.E."/>
            <person name="Srikantha T."/>
            <person name="Zeng Q."/>
            <person name="Berman J."/>
            <person name="Berriman M."/>
            <person name="Heitman J."/>
            <person name="Gow N.A."/>
            <person name="Lorenz M.C."/>
            <person name="Birren B.W."/>
            <person name="Kellis M."/>
            <person name="Cuomo C.A."/>
        </authorList>
    </citation>
    <scope>NUCLEOTIDE SEQUENCE [LARGE SCALE GENOMIC DNA]</scope>
    <source>
        <strain evidence="8">ATCC 6260 / CBS 566 / DSM 6381 / JCM 1539 / NBRC 10279 / NRRL Y-324</strain>
    </source>
</reference>
<dbReference type="InParanoid" id="A5DDR8"/>
<keyword evidence="2" id="KW-0677">Repeat</keyword>
<dbReference type="Gene3D" id="1.25.10.10">
    <property type="entry name" value="Leucine-rich Repeat Variant"/>
    <property type="match status" value="1"/>
</dbReference>
<keyword evidence="3" id="KW-0833">Ubl conjugation pathway</keyword>
<sequence length="1145" mass="126813">MPDLLSSLADKALDVDPDLRFMALEDLRKHLNDPKVEIRPRQVEKFVPILFRLLHDSNPNVQSQAVKTFAPVAQYVEEKVVLNMLTKLYDEVEKENSDGRITTSIPSMALHNILASDHRFEPQLARKIIHAIIPAIFSKNATIDSMELLIDIVSATGFVIEDSEILDLSVQVIDIVFRHDGMLGTRAAVALQELLSYLNGGTTQQIIHQLTVLVNGHEGDIQKKLSLFSIILKHDAPHDAIQVVRSTIQSCVSLQNDTDLENIDLDVVARDNSIRASALTTLANMVSCVSSDEVPVDECIDVVVKFANYDPLSSNDSDEEEEYSDMSDLEFEDDGDQEFESDDGSWRVRLKACNVAKNLVLNVPSSVPKILQKCLDVLILAMTGSSEAVAHEAIGSVTAALNTPQKTNPSDISKIEKTTLALITKPDLMHHVLELVIALAAKNVSSEFWDHLFDKLGEQSNTEYWRLYRAVLSETEPEKLSTNVVETIAKDVAHALQASTMHYVLTESLTIASLLLHRHETTTESHQTLVEILDVIIAKCGDRQYSSDLRQSLISTLCEYLSTIETSESQQEQCSNVLLAALGYEATMRTVLASSGPIFQNANLAKGQGLQQFAVSLGHRLQAVLASPDQTYHGLSLQLLATLTEELDADESKKAVSAVVEFGLRTEDSSQIAECFAILEKANVQLGEQEVLVIAQLALKVDEEYSVKYFRKLASCGGNLFSVLKTTLKDRPRLLAAVAVSEKDCDIFEKVGQIDLSDNQLEMSLKFLGWAAFYGANVPPATFFDQLNNSSAAIKTAAASALGLVISKELESHIDTTLNGLLQAYQNHPSLHTWLLVAFRPIPTKHTDYLQNIWTTIWNTIWSSVATANLEKQLGELRQAGEILALACDANGDLLDREYLNGTDAEIYVDIAVLKQSLTKSHSAHLLEKKLVQVMPAIKKMSIEIKQAMIGTFLTAIHRRIDVADRVMDSILLAVYGELDARDEFKKTIPMGPYKYVIDEGLEIRKLCYELLYTVAGHENRDHIVIAHHAISHGLIDNEPDVVMLACGVVRRCAAGGGDNDSVISEKSFVTNHSVVSQLIANIRVLFAKKVRPKASAQETETFETMIRTVVLMSNDVNTAMQSSVIPPEVQLEWNRFFHEVETRM</sequence>
<feature type="region of interest" description="Disordered" evidence="5">
    <location>
        <begin position="312"/>
        <end position="343"/>
    </location>
</feature>
<dbReference type="InterPro" id="IPR011989">
    <property type="entry name" value="ARM-like"/>
</dbReference>
<feature type="repeat" description="HEAT" evidence="4">
    <location>
        <begin position="46"/>
        <end position="84"/>
    </location>
</feature>
<name>A5DDR8_PICGU</name>
<dbReference type="HOGENOM" id="CLU_265739_0_0_1"/>
<keyword evidence="8" id="KW-1185">Reference proteome</keyword>
<accession>A5DDR8</accession>
<dbReference type="EMBL" id="CH408156">
    <property type="protein sequence ID" value="EDK37321.2"/>
    <property type="molecule type" value="Genomic_DNA"/>
</dbReference>
<feature type="compositionally biased region" description="Acidic residues" evidence="5">
    <location>
        <begin position="316"/>
        <end position="343"/>
    </location>
</feature>
<dbReference type="InterPro" id="IPR013932">
    <property type="entry name" value="TATA-bd_TIP120"/>
</dbReference>
<dbReference type="GO" id="GO:0010265">
    <property type="term" value="P:SCF complex assembly"/>
    <property type="evidence" value="ECO:0007669"/>
    <property type="project" value="InterPro"/>
</dbReference>
<evidence type="ECO:0000259" key="6">
    <source>
        <dbReference type="Pfam" id="PF08623"/>
    </source>
</evidence>
<organism evidence="7 8">
    <name type="scientific">Meyerozyma guilliermondii (strain ATCC 6260 / CBS 566 / DSM 6381 / JCM 1539 / NBRC 10279 / NRRL Y-324)</name>
    <name type="common">Yeast</name>
    <name type="synonym">Candida guilliermondii</name>
    <dbReference type="NCBI Taxonomy" id="294746"/>
    <lineage>
        <taxon>Eukaryota</taxon>
        <taxon>Fungi</taxon>
        <taxon>Dikarya</taxon>
        <taxon>Ascomycota</taxon>
        <taxon>Saccharomycotina</taxon>
        <taxon>Pichiomycetes</taxon>
        <taxon>Debaryomycetaceae</taxon>
        <taxon>Meyerozyma</taxon>
    </lineage>
</organism>
<dbReference type="RefSeq" id="XP_001485748.2">
    <property type="nucleotide sequence ID" value="XM_001485698.1"/>
</dbReference>
<protein>
    <recommendedName>
        <fullName evidence="6">TATA-binding protein interacting (TIP20) domain-containing protein</fullName>
    </recommendedName>
</protein>
<dbReference type="Proteomes" id="UP000001997">
    <property type="component" value="Unassembled WGS sequence"/>
</dbReference>
<dbReference type="VEuPathDB" id="FungiDB:PGUG_01419"/>
<dbReference type="eggNOG" id="KOG1824">
    <property type="taxonomic scope" value="Eukaryota"/>
</dbReference>
<evidence type="ECO:0000256" key="2">
    <source>
        <dbReference type="ARBA" id="ARBA00022737"/>
    </source>
</evidence>
<dbReference type="OrthoDB" id="6260732at2759"/>
<dbReference type="AlphaFoldDB" id="A5DDR8"/>
<dbReference type="KEGG" id="pgu:PGUG_01419"/>
<dbReference type="SUPFAM" id="SSF48371">
    <property type="entry name" value="ARM repeat"/>
    <property type="match status" value="1"/>
</dbReference>
<dbReference type="InterPro" id="IPR021133">
    <property type="entry name" value="HEAT_type_2"/>
</dbReference>
<evidence type="ECO:0000256" key="4">
    <source>
        <dbReference type="PROSITE-ProRule" id="PRU00103"/>
    </source>
</evidence>
<dbReference type="PANTHER" id="PTHR12696">
    <property type="entry name" value="TIP120"/>
    <property type="match status" value="1"/>
</dbReference>
<proteinExistence type="inferred from homology"/>
<dbReference type="InterPro" id="IPR039852">
    <property type="entry name" value="CAND1/CAND2"/>
</dbReference>
<gene>
    <name evidence="7" type="ORF">PGUG_01419</name>
</gene>
<dbReference type="GeneID" id="5127616"/>
<dbReference type="OMA" id="WKLRAKA"/>